<dbReference type="Proteomes" id="UP001157502">
    <property type="component" value="Chromosome 35"/>
</dbReference>
<name>A0ACC2F3M9_DALPE</name>
<accession>A0ACC2F3M9</accession>
<sequence>MSPAKRVAPPQRSFHFRFTTGEERKRIDSEARLLRDAVPGVVSPFTHSRLSRSALTASEWLQYQRIPVKVQESVGAVRQISLWPKPLTKSRPDGKKLCVPQRPDQTDVQAPHSAFRGPLVQTDIAGMRREICFVEPMLNMSVAGGEGM</sequence>
<comment type="caution">
    <text evidence="1">The sequence shown here is derived from an EMBL/GenBank/DDBJ whole genome shotgun (WGS) entry which is preliminary data.</text>
</comment>
<reference evidence="1" key="1">
    <citation type="submission" date="2021-05" db="EMBL/GenBank/DDBJ databases">
        <authorList>
            <person name="Pan Q."/>
            <person name="Jouanno E."/>
            <person name="Zahm M."/>
            <person name="Klopp C."/>
            <person name="Cabau C."/>
            <person name="Louis A."/>
            <person name="Berthelot C."/>
            <person name="Parey E."/>
            <person name="Roest Crollius H."/>
            <person name="Montfort J."/>
            <person name="Robinson-Rechavi M."/>
            <person name="Bouchez O."/>
            <person name="Lampietro C."/>
            <person name="Lopez Roques C."/>
            <person name="Donnadieu C."/>
            <person name="Postlethwait J."/>
            <person name="Bobe J."/>
            <person name="Dillon D."/>
            <person name="Chandos A."/>
            <person name="von Hippel F."/>
            <person name="Guiguen Y."/>
        </authorList>
    </citation>
    <scope>NUCLEOTIDE SEQUENCE</scope>
    <source>
        <strain evidence="1">YG-Jan2019</strain>
    </source>
</reference>
<evidence type="ECO:0000313" key="2">
    <source>
        <dbReference type="Proteomes" id="UP001157502"/>
    </source>
</evidence>
<evidence type="ECO:0000313" key="1">
    <source>
        <dbReference type="EMBL" id="KAJ7985914.1"/>
    </source>
</evidence>
<protein>
    <submittedName>
        <fullName evidence="1">Uncharacterized protein</fullName>
    </submittedName>
</protein>
<proteinExistence type="predicted"/>
<keyword evidence="2" id="KW-1185">Reference proteome</keyword>
<gene>
    <name evidence="1" type="ORF">DPEC_G00345410</name>
</gene>
<dbReference type="EMBL" id="CM055762">
    <property type="protein sequence ID" value="KAJ7985914.1"/>
    <property type="molecule type" value="Genomic_DNA"/>
</dbReference>
<organism evidence="1 2">
    <name type="scientific">Dallia pectoralis</name>
    <name type="common">Alaska blackfish</name>
    <dbReference type="NCBI Taxonomy" id="75939"/>
    <lineage>
        <taxon>Eukaryota</taxon>
        <taxon>Metazoa</taxon>
        <taxon>Chordata</taxon>
        <taxon>Craniata</taxon>
        <taxon>Vertebrata</taxon>
        <taxon>Euteleostomi</taxon>
        <taxon>Actinopterygii</taxon>
        <taxon>Neopterygii</taxon>
        <taxon>Teleostei</taxon>
        <taxon>Protacanthopterygii</taxon>
        <taxon>Esociformes</taxon>
        <taxon>Umbridae</taxon>
        <taxon>Dallia</taxon>
    </lineage>
</organism>